<feature type="region of interest" description="Disordered" evidence="1">
    <location>
        <begin position="111"/>
        <end position="144"/>
    </location>
</feature>
<feature type="compositionally biased region" description="Basic and acidic residues" evidence="1">
    <location>
        <begin position="160"/>
        <end position="173"/>
    </location>
</feature>
<protein>
    <submittedName>
        <fullName evidence="2">Uncharacterized protein</fullName>
    </submittedName>
</protein>
<dbReference type="EMBL" id="CAHIKZ030000538">
    <property type="protein sequence ID" value="CAE1224627.1"/>
    <property type="molecule type" value="Genomic_DNA"/>
</dbReference>
<name>A0A812BDI9_ACAPH</name>
<dbReference type="AlphaFoldDB" id="A0A812BDI9"/>
<organism evidence="2 3">
    <name type="scientific">Acanthosepion pharaonis</name>
    <name type="common">Pharaoh cuttlefish</name>
    <name type="synonym">Sepia pharaonis</name>
    <dbReference type="NCBI Taxonomy" id="158019"/>
    <lineage>
        <taxon>Eukaryota</taxon>
        <taxon>Metazoa</taxon>
        <taxon>Spiralia</taxon>
        <taxon>Lophotrochozoa</taxon>
        <taxon>Mollusca</taxon>
        <taxon>Cephalopoda</taxon>
        <taxon>Coleoidea</taxon>
        <taxon>Decapodiformes</taxon>
        <taxon>Sepiida</taxon>
        <taxon>Sepiina</taxon>
        <taxon>Sepiidae</taxon>
        <taxon>Acanthosepion</taxon>
    </lineage>
</organism>
<accession>A0A812BDI9</accession>
<proteinExistence type="predicted"/>
<evidence type="ECO:0000313" key="3">
    <source>
        <dbReference type="Proteomes" id="UP000597762"/>
    </source>
</evidence>
<evidence type="ECO:0000313" key="2">
    <source>
        <dbReference type="EMBL" id="CAE1224627.1"/>
    </source>
</evidence>
<evidence type="ECO:0000256" key="1">
    <source>
        <dbReference type="SAM" id="MobiDB-lite"/>
    </source>
</evidence>
<dbReference type="Proteomes" id="UP000597762">
    <property type="component" value="Unassembled WGS sequence"/>
</dbReference>
<feature type="compositionally biased region" description="Basic residues" evidence="1">
    <location>
        <begin position="188"/>
        <end position="198"/>
    </location>
</feature>
<feature type="region of interest" description="Disordered" evidence="1">
    <location>
        <begin position="160"/>
        <end position="198"/>
    </location>
</feature>
<keyword evidence="3" id="KW-1185">Reference proteome</keyword>
<gene>
    <name evidence="2" type="ORF">SPHA_15484</name>
</gene>
<reference evidence="2" key="1">
    <citation type="submission" date="2021-01" db="EMBL/GenBank/DDBJ databases">
        <authorList>
            <person name="Li R."/>
            <person name="Bekaert M."/>
        </authorList>
    </citation>
    <scope>NUCLEOTIDE SEQUENCE</scope>
    <source>
        <strain evidence="2">Farmed</strain>
    </source>
</reference>
<comment type="caution">
    <text evidence="2">The sequence shown here is derived from an EMBL/GenBank/DDBJ whole genome shotgun (WGS) entry which is preliminary data.</text>
</comment>
<sequence>MGTCEKVTWTVKIVSYLTWTVKIVSYFLFENITFRVGRGLSLNRSQCGGCSTKYDTPSLSQVVYERSLVSRSTGGSKFDGDGKIPPVADVKSGGPFADAATFNVTTAKVADAHGDDERHRRGPRRPQPPLATTMPAMAGSSGTKRDAFQAFSRYRAEAAWHRRSFERAREPLLRSRGSSRTGRDSRGHGRRNTCRSVG</sequence>